<dbReference type="EMBL" id="HBKN01027991">
    <property type="protein sequence ID" value="CAE2311469.1"/>
    <property type="molecule type" value="Transcribed_RNA"/>
</dbReference>
<gene>
    <name evidence="2" type="ORF">GTHE00462_LOCUS21644</name>
</gene>
<evidence type="ECO:0000256" key="1">
    <source>
        <dbReference type="SAM" id="SignalP"/>
    </source>
</evidence>
<keyword evidence="1" id="KW-0732">Signal</keyword>
<accession>A0A7S4L0N6</accession>
<name>A0A7S4L0N6_GUITH</name>
<dbReference type="SUPFAM" id="SSF53756">
    <property type="entry name" value="UDP-Glycosyltransferase/glycogen phosphorylase"/>
    <property type="match status" value="1"/>
</dbReference>
<sequence>MSRIFLGTAFFTIVLLLICSQTNLCTSRNAIARRLYRCVQLGELMFVFGCLNDVFQNDVLVSAHQPKSKRKSKSKSSRPLNLNVRWFAPFLSGGGYCSEALSYIMELHKHANLAVVQHGDSVNPRFVEGLPAAVKETLQKAMYTRFPPRSTIDICHSEPGAWSVPTPMYPTSTCPSEDRLYAVGRTMFETDRLPDGWLRRLKAMDEIWVPSKFHEKIFEDAGLARESIHVIPEAVDTELFDPTKSSPHKLLSADKRFKFLSVFKWEARKGWDILLEAFLSQFPAKENRAVLYIKTMHYHTDGDFKQKILEFASNKLGLNDPSDISNIIVLDEDIPLKQMTQLYASSDCFVLPSRGEGWGRPHIEAMAMGLPVVATNWSGNTEFMKDYNSFLIPIEGLEPVREGAFTGHLWARPSVKGLMDILKKIFENPNEAKRIAKVGMEEVRKFYNPDAVANVVMHRLRAIEQILAQRSVRGEL</sequence>
<organism evidence="2">
    <name type="scientific">Guillardia theta</name>
    <name type="common">Cryptophyte</name>
    <name type="synonym">Cryptomonas phi</name>
    <dbReference type="NCBI Taxonomy" id="55529"/>
    <lineage>
        <taxon>Eukaryota</taxon>
        <taxon>Cryptophyceae</taxon>
        <taxon>Pyrenomonadales</taxon>
        <taxon>Geminigeraceae</taxon>
        <taxon>Guillardia</taxon>
    </lineage>
</organism>
<dbReference type="PANTHER" id="PTHR46656:SF3">
    <property type="entry name" value="PUTATIVE-RELATED"/>
    <property type="match status" value="1"/>
</dbReference>
<evidence type="ECO:0008006" key="3">
    <source>
        <dbReference type="Google" id="ProtNLM"/>
    </source>
</evidence>
<dbReference type="Pfam" id="PF13692">
    <property type="entry name" value="Glyco_trans_1_4"/>
    <property type="match status" value="1"/>
</dbReference>
<dbReference type="AlphaFoldDB" id="A0A7S4L0N6"/>
<dbReference type="Gene3D" id="3.40.50.2000">
    <property type="entry name" value="Glycogen Phosphorylase B"/>
    <property type="match status" value="1"/>
</dbReference>
<evidence type="ECO:0000313" key="2">
    <source>
        <dbReference type="EMBL" id="CAE2311469.1"/>
    </source>
</evidence>
<feature type="chain" id="PRO_5030942883" description="Glycosyl transferase family 1 domain-containing protein" evidence="1">
    <location>
        <begin position="28"/>
        <end position="476"/>
    </location>
</feature>
<dbReference type="PANTHER" id="PTHR46656">
    <property type="entry name" value="PUTATIVE-RELATED"/>
    <property type="match status" value="1"/>
</dbReference>
<reference evidence="2" key="1">
    <citation type="submission" date="2021-01" db="EMBL/GenBank/DDBJ databases">
        <authorList>
            <person name="Corre E."/>
            <person name="Pelletier E."/>
            <person name="Niang G."/>
            <person name="Scheremetjew M."/>
            <person name="Finn R."/>
            <person name="Kale V."/>
            <person name="Holt S."/>
            <person name="Cochrane G."/>
            <person name="Meng A."/>
            <person name="Brown T."/>
            <person name="Cohen L."/>
        </authorList>
    </citation>
    <scope>NUCLEOTIDE SEQUENCE</scope>
    <source>
        <strain evidence="2">CCMP 2712</strain>
    </source>
</reference>
<dbReference type="CDD" id="cd03801">
    <property type="entry name" value="GT4_PimA-like"/>
    <property type="match status" value="1"/>
</dbReference>
<proteinExistence type="predicted"/>
<feature type="signal peptide" evidence="1">
    <location>
        <begin position="1"/>
        <end position="27"/>
    </location>
</feature>
<protein>
    <recommendedName>
        <fullName evidence="3">Glycosyl transferase family 1 domain-containing protein</fullName>
    </recommendedName>
</protein>